<evidence type="ECO:0000256" key="1">
    <source>
        <dbReference type="SAM" id="Phobius"/>
    </source>
</evidence>
<reference evidence="3" key="1">
    <citation type="journal article" date="2023" name="bioRxiv">
        <title>Improved chromosome-level genome assembly for marigold (Tagetes erecta).</title>
        <authorList>
            <person name="Jiang F."/>
            <person name="Yuan L."/>
            <person name="Wang S."/>
            <person name="Wang H."/>
            <person name="Xu D."/>
            <person name="Wang A."/>
            <person name="Fan W."/>
        </authorList>
    </citation>
    <scope>NUCLEOTIDE SEQUENCE</scope>
    <source>
        <strain evidence="3">WSJ</strain>
        <tissue evidence="3">Leaf</tissue>
    </source>
</reference>
<comment type="caution">
    <text evidence="3">The sequence shown here is derived from an EMBL/GenBank/DDBJ whole genome shotgun (WGS) entry which is preliminary data.</text>
</comment>
<keyword evidence="1" id="KW-0812">Transmembrane</keyword>
<evidence type="ECO:0000313" key="3">
    <source>
        <dbReference type="EMBL" id="KAK1437609.1"/>
    </source>
</evidence>
<keyword evidence="4" id="KW-1185">Reference proteome</keyword>
<gene>
    <name evidence="3" type="ORF">QVD17_03403</name>
</gene>
<keyword evidence="1" id="KW-0472">Membrane</keyword>
<organism evidence="3 4">
    <name type="scientific">Tagetes erecta</name>
    <name type="common">African marigold</name>
    <dbReference type="NCBI Taxonomy" id="13708"/>
    <lineage>
        <taxon>Eukaryota</taxon>
        <taxon>Viridiplantae</taxon>
        <taxon>Streptophyta</taxon>
        <taxon>Embryophyta</taxon>
        <taxon>Tracheophyta</taxon>
        <taxon>Spermatophyta</taxon>
        <taxon>Magnoliopsida</taxon>
        <taxon>eudicotyledons</taxon>
        <taxon>Gunneridae</taxon>
        <taxon>Pentapetalae</taxon>
        <taxon>asterids</taxon>
        <taxon>campanulids</taxon>
        <taxon>Asterales</taxon>
        <taxon>Asteraceae</taxon>
        <taxon>Asteroideae</taxon>
        <taxon>Heliantheae alliance</taxon>
        <taxon>Tageteae</taxon>
        <taxon>Tagetes</taxon>
    </lineage>
</organism>
<protein>
    <recommendedName>
        <fullName evidence="2">DUF7781 domain-containing protein</fullName>
    </recommendedName>
</protein>
<keyword evidence="1" id="KW-1133">Transmembrane helix</keyword>
<evidence type="ECO:0000313" key="4">
    <source>
        <dbReference type="Proteomes" id="UP001229421"/>
    </source>
</evidence>
<dbReference type="PANTHER" id="PTHR35710:SF1">
    <property type="entry name" value="OBP3-RESPONSIVE PROTEIN 4 (ORG4)"/>
    <property type="match status" value="1"/>
</dbReference>
<dbReference type="InterPro" id="IPR056683">
    <property type="entry name" value="DUF7781"/>
</dbReference>
<dbReference type="Pfam" id="PF25003">
    <property type="entry name" value="DUF7781"/>
    <property type="match status" value="1"/>
</dbReference>
<dbReference type="EMBL" id="JAUHHV010000001">
    <property type="protein sequence ID" value="KAK1437609.1"/>
    <property type="molecule type" value="Genomic_DNA"/>
</dbReference>
<evidence type="ECO:0000259" key="2">
    <source>
        <dbReference type="Pfam" id="PF25003"/>
    </source>
</evidence>
<feature type="transmembrane region" description="Helical" evidence="1">
    <location>
        <begin position="16"/>
        <end position="39"/>
    </location>
</feature>
<feature type="domain" description="DUF7781" evidence="2">
    <location>
        <begin position="89"/>
        <end position="168"/>
    </location>
</feature>
<dbReference type="Proteomes" id="UP001229421">
    <property type="component" value="Unassembled WGS sequence"/>
</dbReference>
<dbReference type="AlphaFoldDB" id="A0AAD8L8A7"/>
<accession>A0AAD8L8A7</accession>
<dbReference type="PANTHER" id="PTHR35710">
    <property type="entry name" value="OBP3-RESPONSIVE PROTEIN 4 (ORG4)"/>
    <property type="match status" value="1"/>
</dbReference>
<sequence length="179" mass="20187">MYKPYVCCILTSTQSLIVFLGVMLMKYFLEVQVGLVLCYKTIRGRRRWFSIQSVIHSSITTSRGKQFLIVGTKNKEADSVAWAAIRARLYATGWKWKLTSCLGGDGVSRIRNKTSLALCPGVDLRFGWRADYVLPEFTGAVGTGEALFNMNSGRLEASLDRIETILTHHHHHSKDQEDT</sequence>
<proteinExistence type="predicted"/>
<name>A0AAD8L8A7_TARER</name>